<dbReference type="Gene3D" id="3.40.50.720">
    <property type="entry name" value="NAD(P)-binding Rossmann-like Domain"/>
    <property type="match status" value="1"/>
</dbReference>
<dbReference type="eggNOG" id="COG1179">
    <property type="taxonomic scope" value="Bacteria"/>
</dbReference>
<dbReference type="KEGG" id="caci:CLOAM0420"/>
<keyword evidence="1" id="KW-0812">Transmembrane</keyword>
<evidence type="ECO:0000259" key="2">
    <source>
        <dbReference type="Pfam" id="PF00899"/>
    </source>
</evidence>
<dbReference type="AlphaFoldDB" id="B0VGA0"/>
<proteinExistence type="predicted"/>
<dbReference type="PANTHER" id="PTHR43267">
    <property type="entry name" value="TRNA THREONYLCARBAMOYLADENOSINE DEHYDRATASE"/>
    <property type="match status" value="1"/>
</dbReference>
<dbReference type="PANTHER" id="PTHR43267:SF1">
    <property type="entry name" value="TRNA THREONYLCARBAMOYLADENOSINE DEHYDRATASE"/>
    <property type="match status" value="1"/>
</dbReference>
<dbReference type="OrthoDB" id="9804286at2"/>
<protein>
    <submittedName>
        <fullName evidence="3">Molybdenum cofactor biosynthesis protein (YgdL-like) putative ThiF domain</fullName>
    </submittedName>
</protein>
<dbReference type="InterPro" id="IPR000594">
    <property type="entry name" value="ThiF_NAD_FAD-bd"/>
</dbReference>
<dbReference type="Pfam" id="PF00899">
    <property type="entry name" value="ThiF"/>
    <property type="match status" value="1"/>
</dbReference>
<dbReference type="EMBL" id="CU466930">
    <property type="protein sequence ID" value="CAO80323.1"/>
    <property type="molecule type" value="Genomic_DNA"/>
</dbReference>
<sequence length="244" mass="27028">MNKADFYRTELLVGQQGMQKLAQTCVAIIGLGGVGSYSAEALARSGIGKFILIDFDVIEATNINRQILALHSTIGKPKVEIMQQRILDINPQADVIMYKEVLDKENQERLLTGADYCVDAIDSLGSKICLLEYLIKNEDKFISVMGAGNRLDPFQVHLSTIDKSHNCPLARRVRKLLSKRGIQRNFPCVYSSELPLVPEKNNDISEEGVIDRAKQKQVIGSISYLPAVMGLMAASYVIRSILEG</sequence>
<name>B0VGA0_CLOAI</name>
<dbReference type="InterPro" id="IPR035985">
    <property type="entry name" value="Ubiquitin-activating_enz"/>
</dbReference>
<reference evidence="3 4" key="1">
    <citation type="journal article" date="2008" name="J. Bacteriol.">
        <title>'Candidatus Cloacamonas acidaminovorans': genome sequence reconstruction provides a first glimpse of a new bacterial division.</title>
        <authorList>
            <person name="Pelletier E."/>
            <person name="Kreimeyer A."/>
            <person name="Bocs S."/>
            <person name="Rouy Z."/>
            <person name="Gyapay G."/>
            <person name="Chouari R."/>
            <person name="Riviere D."/>
            <person name="Ganesan A."/>
            <person name="Daegelen P."/>
            <person name="Sghir A."/>
            <person name="Cohen G.N."/>
            <person name="Medigue C."/>
            <person name="Weissenbach J."/>
            <person name="Le Paslier D."/>
        </authorList>
    </citation>
    <scope>NUCLEOTIDE SEQUENCE [LARGE SCALE GENOMIC DNA]</scope>
    <source>
        <strain evidence="4">Evry</strain>
    </source>
</reference>
<keyword evidence="4" id="KW-1185">Reference proteome</keyword>
<accession>B0VGA0</accession>
<dbReference type="STRING" id="459349.CLOAM0420"/>
<dbReference type="GO" id="GO:0061503">
    <property type="term" value="F:tRNA threonylcarbamoyladenosine dehydratase"/>
    <property type="evidence" value="ECO:0007669"/>
    <property type="project" value="TreeGrafter"/>
</dbReference>
<dbReference type="SUPFAM" id="SSF69572">
    <property type="entry name" value="Activating enzymes of the ubiquitin-like proteins"/>
    <property type="match status" value="1"/>
</dbReference>
<dbReference type="GO" id="GO:0061504">
    <property type="term" value="P:cyclic threonylcarbamoyladenosine biosynthetic process"/>
    <property type="evidence" value="ECO:0007669"/>
    <property type="project" value="TreeGrafter"/>
</dbReference>
<feature type="transmembrane region" description="Helical" evidence="1">
    <location>
        <begin position="222"/>
        <end position="242"/>
    </location>
</feature>
<organism evidence="3 4">
    <name type="scientific">Cloacimonas acidaminovorans (strain Evry)</name>
    <dbReference type="NCBI Taxonomy" id="459349"/>
    <lineage>
        <taxon>Bacteria</taxon>
        <taxon>Pseudomonadati</taxon>
        <taxon>Candidatus Cloacimonadota</taxon>
        <taxon>Candidatus Cloacimonadia</taxon>
        <taxon>Candidatus Cloacimonadales</taxon>
        <taxon>Candidatus Cloacimonadaceae</taxon>
        <taxon>Candidatus Cloacimonas</taxon>
    </lineage>
</organism>
<feature type="domain" description="THIF-type NAD/FAD binding fold" evidence="2">
    <location>
        <begin position="12"/>
        <end position="242"/>
    </location>
</feature>
<dbReference type="InterPro" id="IPR045886">
    <property type="entry name" value="ThiF/MoeB/HesA"/>
</dbReference>
<evidence type="ECO:0000313" key="3">
    <source>
        <dbReference type="EMBL" id="CAO80323.1"/>
    </source>
</evidence>
<keyword evidence="1" id="KW-1133">Transmembrane helix</keyword>
<evidence type="ECO:0000313" key="4">
    <source>
        <dbReference type="Proteomes" id="UP000002019"/>
    </source>
</evidence>
<gene>
    <name evidence="3" type="ordered locus">CLOAM0420</name>
</gene>
<dbReference type="RefSeq" id="WP_015424184.1">
    <property type="nucleotide sequence ID" value="NC_020449.1"/>
</dbReference>
<dbReference type="CDD" id="cd00755">
    <property type="entry name" value="YgdL_like"/>
    <property type="match status" value="1"/>
</dbReference>
<dbReference type="GO" id="GO:0008641">
    <property type="term" value="F:ubiquitin-like modifier activating enzyme activity"/>
    <property type="evidence" value="ECO:0007669"/>
    <property type="project" value="InterPro"/>
</dbReference>
<dbReference type="HOGENOM" id="CLU_013325_4_1_0"/>
<dbReference type="Proteomes" id="UP000002019">
    <property type="component" value="Chromosome"/>
</dbReference>
<keyword evidence="1" id="KW-0472">Membrane</keyword>
<evidence type="ECO:0000256" key="1">
    <source>
        <dbReference type="SAM" id="Phobius"/>
    </source>
</evidence>